<reference evidence="1" key="1">
    <citation type="journal article" date="2014" name="Front. Microbiol.">
        <title>High frequency of phylogenetically diverse reductive dehalogenase-homologous genes in deep subseafloor sedimentary metagenomes.</title>
        <authorList>
            <person name="Kawai M."/>
            <person name="Futagami T."/>
            <person name="Toyoda A."/>
            <person name="Takaki Y."/>
            <person name="Nishi S."/>
            <person name="Hori S."/>
            <person name="Arai W."/>
            <person name="Tsubouchi T."/>
            <person name="Morono Y."/>
            <person name="Uchiyama I."/>
            <person name="Ito T."/>
            <person name="Fujiyama A."/>
            <person name="Inagaki F."/>
            <person name="Takami H."/>
        </authorList>
    </citation>
    <scope>NUCLEOTIDE SEQUENCE</scope>
    <source>
        <strain evidence="1">Expedition CK06-06</strain>
    </source>
</reference>
<proteinExistence type="predicted"/>
<accession>X0WN49</accession>
<dbReference type="AlphaFoldDB" id="X0WN49"/>
<name>X0WN49_9ZZZZ</name>
<gene>
    <name evidence="1" type="ORF">S01H1_51793</name>
</gene>
<dbReference type="Pfam" id="PF13671">
    <property type="entry name" value="AAA_33"/>
    <property type="match status" value="1"/>
</dbReference>
<dbReference type="InterPro" id="IPR026302">
    <property type="entry name" value="NEDD4-bd_p2"/>
</dbReference>
<dbReference type="Gene3D" id="3.40.50.300">
    <property type="entry name" value="P-loop containing nucleotide triphosphate hydrolases"/>
    <property type="match status" value="1"/>
</dbReference>
<sequence length="140" mass="15258">MNRLKTVHIMRGVPGSGKSTVARSIACSYPGSFNSTDPEKGEWVTDYAIHSTDDLCMVDGEYQFDIELAGERHAQNLENFKDSLERGVPCVIVDNTNVKISQFAPYADAAQAAGYAVVFVEVAHPSLEVAVERNTHGVPE</sequence>
<comment type="caution">
    <text evidence="1">The sequence shown here is derived from an EMBL/GenBank/DDBJ whole genome shotgun (WGS) entry which is preliminary data.</text>
</comment>
<dbReference type="PANTHER" id="PTHR13308">
    <property type="entry name" value="NEDD4-BINDING PROTEIN 2-LIKE 1"/>
    <property type="match status" value="1"/>
</dbReference>
<protein>
    <recommendedName>
        <fullName evidence="2">AAA+ ATPase domain-containing protein</fullName>
    </recommendedName>
</protein>
<dbReference type="InterPro" id="IPR027417">
    <property type="entry name" value="P-loop_NTPase"/>
</dbReference>
<organism evidence="1">
    <name type="scientific">marine sediment metagenome</name>
    <dbReference type="NCBI Taxonomy" id="412755"/>
    <lineage>
        <taxon>unclassified sequences</taxon>
        <taxon>metagenomes</taxon>
        <taxon>ecological metagenomes</taxon>
    </lineage>
</organism>
<dbReference type="SUPFAM" id="SSF52540">
    <property type="entry name" value="P-loop containing nucleoside triphosphate hydrolases"/>
    <property type="match status" value="1"/>
</dbReference>
<feature type="non-terminal residue" evidence="1">
    <location>
        <position position="140"/>
    </location>
</feature>
<evidence type="ECO:0000313" key="1">
    <source>
        <dbReference type="EMBL" id="GAG25938.1"/>
    </source>
</evidence>
<evidence type="ECO:0008006" key="2">
    <source>
        <dbReference type="Google" id="ProtNLM"/>
    </source>
</evidence>
<dbReference type="PANTHER" id="PTHR13308:SF40">
    <property type="entry name" value="NEDD4-BINDING PROTEIN 2-LIKE 1"/>
    <property type="match status" value="1"/>
</dbReference>
<dbReference type="EMBL" id="BARS01033447">
    <property type="protein sequence ID" value="GAG25938.1"/>
    <property type="molecule type" value="Genomic_DNA"/>
</dbReference>